<dbReference type="InterPro" id="IPR036390">
    <property type="entry name" value="WH_DNA-bd_sf"/>
</dbReference>
<evidence type="ECO:0000256" key="1">
    <source>
        <dbReference type="ARBA" id="ARBA00023015"/>
    </source>
</evidence>
<evidence type="ECO:0000256" key="2">
    <source>
        <dbReference type="ARBA" id="ARBA00023125"/>
    </source>
</evidence>
<dbReference type="GO" id="GO:0003677">
    <property type="term" value="F:DNA binding"/>
    <property type="evidence" value="ECO:0007669"/>
    <property type="project" value="UniProtKB-KW"/>
</dbReference>
<dbReference type="SMART" id="SM00347">
    <property type="entry name" value="HTH_MARR"/>
    <property type="match status" value="1"/>
</dbReference>
<dbReference type="EMBL" id="BAHD01000053">
    <property type="protein sequence ID" value="GAB96978.1"/>
    <property type="molecule type" value="Genomic_DNA"/>
</dbReference>
<dbReference type="GO" id="GO:0003700">
    <property type="term" value="F:DNA-binding transcription factor activity"/>
    <property type="evidence" value="ECO:0007669"/>
    <property type="project" value="InterPro"/>
</dbReference>
<keyword evidence="1" id="KW-0805">Transcription regulation</keyword>
<protein>
    <submittedName>
        <fullName evidence="5">Putative MarR family transcriptional regulator</fullName>
    </submittedName>
</protein>
<dbReference type="Proteomes" id="UP000008366">
    <property type="component" value="Unassembled WGS sequence"/>
</dbReference>
<dbReference type="PRINTS" id="PR00598">
    <property type="entry name" value="HTHMARR"/>
</dbReference>
<dbReference type="SUPFAM" id="SSF46785">
    <property type="entry name" value="Winged helix' DNA-binding domain"/>
    <property type="match status" value="1"/>
</dbReference>
<keyword evidence="2" id="KW-0238">DNA-binding</keyword>
<dbReference type="PANTHER" id="PTHR39515">
    <property type="entry name" value="CONSERVED PROTEIN"/>
    <property type="match status" value="1"/>
</dbReference>
<dbReference type="Gene3D" id="1.10.10.10">
    <property type="entry name" value="Winged helix-like DNA-binding domain superfamily/Winged helix DNA-binding domain"/>
    <property type="match status" value="1"/>
</dbReference>
<dbReference type="STRING" id="1184609.KILIM_053_00300"/>
<reference evidence="5 6" key="1">
    <citation type="submission" date="2012-08" db="EMBL/GenBank/DDBJ databases">
        <title>Whole genome shotgun sequence of Kineosphaera limosa NBRC 100340.</title>
        <authorList>
            <person name="Yoshida I."/>
            <person name="Isaki S."/>
            <person name="Hosoyama A."/>
            <person name="Tsuchikane K."/>
            <person name="Katsumata H."/>
            <person name="Ando Y."/>
            <person name="Ohji S."/>
            <person name="Hamada M."/>
            <person name="Tamura T."/>
            <person name="Yamazoe A."/>
            <person name="Yamazaki S."/>
            <person name="Fujita N."/>
        </authorList>
    </citation>
    <scope>NUCLEOTIDE SEQUENCE [LARGE SCALE GENOMIC DNA]</scope>
    <source>
        <strain evidence="5 6">NBRC 100340</strain>
    </source>
</reference>
<organism evidence="5 6">
    <name type="scientific">Kineosphaera limosa NBRC 100340</name>
    <dbReference type="NCBI Taxonomy" id="1184609"/>
    <lineage>
        <taxon>Bacteria</taxon>
        <taxon>Bacillati</taxon>
        <taxon>Actinomycetota</taxon>
        <taxon>Actinomycetes</taxon>
        <taxon>Micrococcales</taxon>
        <taxon>Dermatophilaceae</taxon>
        <taxon>Kineosphaera</taxon>
    </lineage>
</organism>
<dbReference type="InterPro" id="IPR023187">
    <property type="entry name" value="Tscrpt_reg_MarR-type_CS"/>
</dbReference>
<dbReference type="AlphaFoldDB" id="K6VL84"/>
<dbReference type="Pfam" id="PF01047">
    <property type="entry name" value="MarR"/>
    <property type="match status" value="1"/>
</dbReference>
<evidence type="ECO:0000256" key="3">
    <source>
        <dbReference type="ARBA" id="ARBA00023163"/>
    </source>
</evidence>
<feature type="domain" description="HTH marR-type" evidence="4">
    <location>
        <begin position="8"/>
        <end position="143"/>
    </location>
</feature>
<dbReference type="InterPro" id="IPR000835">
    <property type="entry name" value="HTH_MarR-typ"/>
</dbReference>
<comment type="caution">
    <text evidence="5">The sequence shown here is derived from an EMBL/GenBank/DDBJ whole genome shotgun (WGS) entry which is preliminary data.</text>
</comment>
<sequence length="157" mass="17128">MPMSEQDAERLSRVIVELRRAQRTRRPAGEGPAEPAPLTMMQKEVLGCVAATPGIGTSQIARALHLKPNTVSGVVSHLVGQGYLQRSPDESDRRAARLTLTADAARDRAARWEGRADRVATALGRLDEDQRETLRRSLPALEALRDAMQEAALDPGE</sequence>
<name>K6VL84_9MICO</name>
<accession>K6VL84</accession>
<evidence type="ECO:0000259" key="4">
    <source>
        <dbReference type="PROSITE" id="PS50995"/>
    </source>
</evidence>
<dbReference type="InterPro" id="IPR036388">
    <property type="entry name" value="WH-like_DNA-bd_sf"/>
</dbReference>
<evidence type="ECO:0000313" key="6">
    <source>
        <dbReference type="Proteomes" id="UP000008366"/>
    </source>
</evidence>
<gene>
    <name evidence="5" type="ORF">KILIM_053_00300</name>
</gene>
<keyword evidence="6" id="KW-1185">Reference proteome</keyword>
<dbReference type="InterPro" id="IPR052526">
    <property type="entry name" value="HTH-type_Bedaq_tolerance"/>
</dbReference>
<keyword evidence="3" id="KW-0804">Transcription</keyword>
<dbReference type="eggNOG" id="COG1846">
    <property type="taxonomic scope" value="Bacteria"/>
</dbReference>
<dbReference type="PANTHER" id="PTHR39515:SF2">
    <property type="entry name" value="HTH-TYPE TRANSCRIPTIONAL REGULATOR RV0880"/>
    <property type="match status" value="1"/>
</dbReference>
<proteinExistence type="predicted"/>
<dbReference type="PROSITE" id="PS50995">
    <property type="entry name" value="HTH_MARR_2"/>
    <property type="match status" value="1"/>
</dbReference>
<evidence type="ECO:0000313" key="5">
    <source>
        <dbReference type="EMBL" id="GAB96978.1"/>
    </source>
</evidence>
<dbReference type="PROSITE" id="PS01117">
    <property type="entry name" value="HTH_MARR_1"/>
    <property type="match status" value="1"/>
</dbReference>